<dbReference type="Gene3D" id="3.40.1280.10">
    <property type="match status" value="1"/>
</dbReference>
<evidence type="ECO:0000313" key="15">
    <source>
        <dbReference type="EMBL" id="ADP76925.1"/>
    </source>
</evidence>
<dbReference type="STRING" id="523846.Mfer_0122"/>
<dbReference type="Pfam" id="PF01994">
    <property type="entry name" value="Trm56"/>
    <property type="match status" value="1"/>
</dbReference>
<evidence type="ECO:0000256" key="9">
    <source>
        <dbReference type="ARBA" id="ARBA00022679"/>
    </source>
</evidence>
<dbReference type="EMBL" id="CP002278">
    <property type="protein sequence ID" value="ADP76925.1"/>
    <property type="molecule type" value="Genomic_DNA"/>
</dbReference>
<dbReference type="PIRSF" id="PIRSF016123">
    <property type="entry name" value="UCP016123"/>
    <property type="match status" value="1"/>
</dbReference>
<accession>E3GX36</accession>
<evidence type="ECO:0000256" key="6">
    <source>
        <dbReference type="ARBA" id="ARBA00013709"/>
    </source>
</evidence>
<evidence type="ECO:0000256" key="1">
    <source>
        <dbReference type="ARBA" id="ARBA00003959"/>
    </source>
</evidence>
<dbReference type="InterPro" id="IPR029026">
    <property type="entry name" value="tRNA_m1G_MTases_N"/>
</dbReference>
<feature type="binding site" evidence="14">
    <location>
        <position position="83"/>
    </location>
    <ligand>
        <name>S-adenosyl-L-methionine</name>
        <dbReference type="ChEBI" id="CHEBI:59789"/>
    </ligand>
</feature>
<evidence type="ECO:0000256" key="4">
    <source>
        <dbReference type="ARBA" id="ARBA00011738"/>
    </source>
</evidence>
<keyword evidence="16" id="KW-1185">Reference proteome</keyword>
<evidence type="ECO:0000256" key="11">
    <source>
        <dbReference type="ARBA" id="ARBA00022694"/>
    </source>
</evidence>
<evidence type="ECO:0000256" key="7">
    <source>
        <dbReference type="ARBA" id="ARBA00022490"/>
    </source>
</evidence>
<proteinExistence type="inferred from homology"/>
<dbReference type="AlphaFoldDB" id="E3GX36"/>
<comment type="function">
    <text evidence="1 14">Specifically catalyzes the AdoMet-dependent 2'-O-ribose methylation of cytidine at position 56 in tRNAs.</text>
</comment>
<evidence type="ECO:0000256" key="2">
    <source>
        <dbReference type="ARBA" id="ARBA00004496"/>
    </source>
</evidence>
<dbReference type="InterPro" id="IPR029028">
    <property type="entry name" value="Alpha/beta_knot_MTases"/>
</dbReference>
<evidence type="ECO:0000313" key="16">
    <source>
        <dbReference type="Proteomes" id="UP000002315"/>
    </source>
</evidence>
<keyword evidence="10 14" id="KW-0949">S-adenosyl-L-methionine</keyword>
<dbReference type="HOGENOM" id="CLU_123709_0_0_2"/>
<protein>
    <recommendedName>
        <fullName evidence="6 14">tRNA (cytidine(56)-2'-O)-methyltransferase</fullName>
        <ecNumber evidence="5 14">2.1.1.206</ecNumber>
    </recommendedName>
    <alternativeName>
        <fullName evidence="12 14">tRNA ribose 2'-O-methyltransferase aTrm56</fullName>
    </alternativeName>
</protein>
<comment type="caution">
    <text evidence="14">Lacks conserved residue(s) required for the propagation of feature annotation.</text>
</comment>
<comment type="catalytic activity">
    <reaction evidence="13 14">
        <text>cytidine(56) in tRNA + S-adenosyl-L-methionine = 2'-O-methylcytidine(56) in tRNA + S-adenosyl-L-homocysteine + H(+)</text>
        <dbReference type="Rhea" id="RHEA:42968"/>
        <dbReference type="Rhea" id="RHEA-COMP:10308"/>
        <dbReference type="Rhea" id="RHEA-COMP:10309"/>
        <dbReference type="ChEBI" id="CHEBI:15378"/>
        <dbReference type="ChEBI" id="CHEBI:57856"/>
        <dbReference type="ChEBI" id="CHEBI:59789"/>
        <dbReference type="ChEBI" id="CHEBI:74495"/>
        <dbReference type="ChEBI" id="CHEBI:82748"/>
        <dbReference type="EC" id="2.1.1.206"/>
    </reaction>
</comment>
<dbReference type="OrthoDB" id="14397at2157"/>
<comment type="similarity">
    <text evidence="3 14">Belongs to the aTrm56 family.</text>
</comment>
<dbReference type="PANTHER" id="PTHR42197:SF1">
    <property type="entry name" value="TRNA (CYTIDINE(56)-2'-O)-METHYLTRANSFERASE"/>
    <property type="match status" value="1"/>
</dbReference>
<keyword evidence="8 14" id="KW-0489">Methyltransferase</keyword>
<evidence type="ECO:0000256" key="14">
    <source>
        <dbReference type="HAMAP-Rule" id="MF_00077"/>
    </source>
</evidence>
<sequence length="174" mass="19694">MIAVLRLGHRKKRDARVTTHVCLAARAFGASKIILSGEKDEKLIKNVEDVVERWGGPFSIEYCKNWRKVIKNWKSKGGEVIHLTMYGLPVQKVIDKLKNDKDKLIVVGSSKVPGEVFELADWNVAVTNQPHSEVSSLAVFLHMFFEGSELEKKFKNAKIKIIPSKKGKKIIELK</sequence>
<dbReference type="KEGG" id="mfv:Mfer_0122"/>
<keyword evidence="11 14" id="KW-0819">tRNA processing</keyword>
<gene>
    <name evidence="15" type="ordered locus">Mfer_0122</name>
</gene>
<evidence type="ECO:0000256" key="5">
    <source>
        <dbReference type="ARBA" id="ARBA00012624"/>
    </source>
</evidence>
<evidence type="ECO:0000256" key="13">
    <source>
        <dbReference type="ARBA" id="ARBA00047792"/>
    </source>
</evidence>
<dbReference type="HAMAP" id="MF_00077">
    <property type="entry name" value="tRNA_methyltr_aTrm56"/>
    <property type="match status" value="1"/>
</dbReference>
<evidence type="ECO:0000256" key="10">
    <source>
        <dbReference type="ARBA" id="ARBA00022691"/>
    </source>
</evidence>
<dbReference type="GO" id="GO:0005737">
    <property type="term" value="C:cytoplasm"/>
    <property type="evidence" value="ECO:0007669"/>
    <property type="project" value="UniProtKB-SubCell"/>
</dbReference>
<dbReference type="GO" id="GO:0002128">
    <property type="term" value="P:tRNA nucleoside ribose methylation"/>
    <property type="evidence" value="ECO:0007669"/>
    <property type="project" value="UniProtKB-UniRule"/>
</dbReference>
<evidence type="ECO:0000256" key="8">
    <source>
        <dbReference type="ARBA" id="ARBA00022603"/>
    </source>
</evidence>
<dbReference type="InterPro" id="IPR002845">
    <property type="entry name" value="tRNA_mtfrase_aTrm56"/>
</dbReference>
<keyword evidence="9 14" id="KW-0808">Transferase</keyword>
<evidence type="ECO:0000256" key="3">
    <source>
        <dbReference type="ARBA" id="ARBA00010324"/>
    </source>
</evidence>
<comment type="subunit">
    <text evidence="4 14">Homodimer.</text>
</comment>
<name>E3GX36_METFV</name>
<dbReference type="PANTHER" id="PTHR42197">
    <property type="entry name" value="TRNA (CYTIDINE(56)-2'-O)-METHYLTRANSFERASE"/>
    <property type="match status" value="1"/>
</dbReference>
<reference evidence="15 16" key="1">
    <citation type="journal article" date="2010" name="Stand. Genomic Sci.">
        <title>Complete genome sequence of Methanothermus fervidus type strain (V24S).</title>
        <authorList>
            <person name="Anderson I."/>
            <person name="Djao O.D."/>
            <person name="Misra M."/>
            <person name="Chertkov O."/>
            <person name="Nolan M."/>
            <person name="Lucas S."/>
            <person name="Lapidus A."/>
            <person name="Del Rio T.G."/>
            <person name="Tice H."/>
            <person name="Cheng J.F."/>
            <person name="Tapia R."/>
            <person name="Han C."/>
            <person name="Goodwin L."/>
            <person name="Pitluck S."/>
            <person name="Liolios K."/>
            <person name="Ivanova N."/>
            <person name="Mavromatis K."/>
            <person name="Mikhailova N."/>
            <person name="Pati A."/>
            <person name="Brambilla E."/>
            <person name="Chen A."/>
            <person name="Palaniappan K."/>
            <person name="Land M."/>
            <person name="Hauser L."/>
            <person name="Chang Y.J."/>
            <person name="Jeffries C.D."/>
            <person name="Sikorski J."/>
            <person name="Spring S."/>
            <person name="Rohde M."/>
            <person name="Eichinger K."/>
            <person name="Huber H."/>
            <person name="Wirth R."/>
            <person name="Goker M."/>
            <person name="Detter J.C."/>
            <person name="Woyke T."/>
            <person name="Bristow J."/>
            <person name="Eisen J.A."/>
            <person name="Markowitz V."/>
            <person name="Hugenholtz P."/>
            <person name="Klenk H.P."/>
            <person name="Kyrpides N.C."/>
        </authorList>
    </citation>
    <scope>NUCLEOTIDE SEQUENCE [LARGE SCALE GENOMIC DNA]</scope>
    <source>
        <strain evidence="16">ATCC 43054 / DSM 2088 / JCM 10308 / V24 S</strain>
    </source>
</reference>
<dbReference type="GO" id="GO:0106059">
    <property type="term" value="F:tRNA (cytidine(56)-2'-O)-methyltransferase activity"/>
    <property type="evidence" value="ECO:0007669"/>
    <property type="project" value="UniProtKB-EC"/>
</dbReference>
<keyword evidence="7 14" id="KW-0963">Cytoplasm</keyword>
<dbReference type="CDD" id="cd18083">
    <property type="entry name" value="aTrm56-like"/>
    <property type="match status" value="1"/>
</dbReference>
<dbReference type="Proteomes" id="UP000002315">
    <property type="component" value="Chromosome"/>
</dbReference>
<evidence type="ECO:0000256" key="12">
    <source>
        <dbReference type="ARBA" id="ARBA00029826"/>
    </source>
</evidence>
<dbReference type="SUPFAM" id="SSF75217">
    <property type="entry name" value="alpha/beta knot"/>
    <property type="match status" value="1"/>
</dbReference>
<dbReference type="EC" id="2.1.1.206" evidence="5 14"/>
<organism evidence="15 16">
    <name type="scientific">Methanothermus fervidus (strain ATCC 43054 / DSM 2088 / JCM 10308 / V24 S)</name>
    <dbReference type="NCBI Taxonomy" id="523846"/>
    <lineage>
        <taxon>Archaea</taxon>
        <taxon>Methanobacteriati</taxon>
        <taxon>Methanobacteriota</taxon>
        <taxon>Methanomada group</taxon>
        <taxon>Methanobacteria</taxon>
        <taxon>Methanobacteriales</taxon>
        <taxon>Methanothermaceae</taxon>
        <taxon>Methanothermus</taxon>
    </lineage>
</organism>
<dbReference type="NCBIfam" id="NF003048">
    <property type="entry name" value="PRK03958.1"/>
    <property type="match status" value="1"/>
</dbReference>
<comment type="subcellular location">
    <subcellularLocation>
        <location evidence="2 14">Cytoplasm</location>
    </subcellularLocation>
</comment>